<keyword evidence="2" id="KW-1185">Reference proteome</keyword>
<dbReference type="GeneID" id="78478818"/>
<dbReference type="Proteomes" id="UP000069771">
    <property type="component" value="Chromosome"/>
</dbReference>
<dbReference type="PANTHER" id="PTHR41244:SF1">
    <property type="entry name" value="GLYCOSYLTRANSFERASE"/>
    <property type="match status" value="1"/>
</dbReference>
<organism evidence="1 2">
    <name type="scientific">Faecalibaculum rodentium</name>
    <dbReference type="NCBI Taxonomy" id="1702221"/>
    <lineage>
        <taxon>Bacteria</taxon>
        <taxon>Bacillati</taxon>
        <taxon>Bacillota</taxon>
        <taxon>Erysipelotrichia</taxon>
        <taxon>Erysipelotrichales</taxon>
        <taxon>Erysipelotrichaceae</taxon>
        <taxon>Faecalibaculum</taxon>
    </lineage>
</organism>
<dbReference type="Gene3D" id="3.20.20.80">
    <property type="entry name" value="Glycosidases"/>
    <property type="match status" value="1"/>
</dbReference>
<dbReference type="PANTHER" id="PTHR41244">
    <property type="entry name" value="RHAMNAN SYNTHESIS F"/>
    <property type="match status" value="1"/>
</dbReference>
<dbReference type="AlphaFoldDB" id="A0A140DXL1"/>
<proteinExistence type="predicted"/>
<sequence>MESAKKARVIALYLPQYHPVAENDKYWGKGFTEWTNVAKAKPLFRGHYQPRIPADLGFYDLRLPQVRKAQAELAKEAGIEGFCYWHYWFGNGKEVLQMPFDEVVKSGEPDFPFCLGWALHDWTTKTWEKGSSIAKDTMIFKQEFPGEEDDIKHFYRLLDAFKDKRYIKIDGKLLFSILVPRAMPEPKRFMDLWNRLAKENGLPGFHFVGIIDSMPTITKDNIKNIDKAVDENISGIKALGFDAVGTTDQKYAELKTGGKLRKVCFAAVRKLFPGALLDKFDYSKIIDNFYSPSDKRDDVYPQLLAGWDRSPRSGKKAIIYYNNTPETFEKAAKKAVKCVEDKAPEHRIVFLNSWNEWGEGAYMEPDLKYGKRKIKVLCKVIDRVGTRNDEKK</sequence>
<dbReference type="RefSeq" id="WP_067558959.1">
    <property type="nucleotide sequence ID" value="NZ_CP011391.1"/>
</dbReference>
<evidence type="ECO:0000313" key="1">
    <source>
        <dbReference type="EMBL" id="AMK55388.1"/>
    </source>
</evidence>
<reference evidence="1 2" key="1">
    <citation type="journal article" date="2016" name="Gut Pathog.">
        <title>Whole genome sequencing of "Faecalibaculum rodentium" ALO17, isolated from C57BL/6J laboratory mouse feces.</title>
        <authorList>
            <person name="Lim S."/>
            <person name="Chang D.H."/>
            <person name="Ahn S."/>
            <person name="Kim B.C."/>
        </authorList>
    </citation>
    <scope>NUCLEOTIDE SEQUENCE [LARGE SCALE GENOMIC DNA]</scope>
    <source>
        <strain evidence="1 2">Alo17</strain>
    </source>
</reference>
<evidence type="ECO:0000313" key="2">
    <source>
        <dbReference type="Proteomes" id="UP000069771"/>
    </source>
</evidence>
<dbReference type="STRING" id="1702221.AALO17_22540"/>
<protein>
    <submittedName>
        <fullName evidence="1">Lipopolysaccharide biosynthesis protein</fullName>
    </submittedName>
</protein>
<name>A0A140DXL1_9FIRM</name>
<accession>A0A140DXL1</accession>
<dbReference type="Pfam" id="PF14307">
    <property type="entry name" value="Glyco_tran_WbsX"/>
    <property type="match status" value="1"/>
</dbReference>
<gene>
    <name evidence="1" type="ORF">AALO17_22540</name>
</gene>
<dbReference type="PATRIC" id="fig|1702221.3.peg.2192"/>
<dbReference type="KEGG" id="fro:AALO17_22540"/>
<dbReference type="EMBL" id="CP011391">
    <property type="protein sequence ID" value="AMK55388.1"/>
    <property type="molecule type" value="Genomic_DNA"/>
</dbReference>
<dbReference type="CDD" id="cd11579">
    <property type="entry name" value="Glyco_tran_WbsX"/>
    <property type="match status" value="1"/>
</dbReference>
<dbReference type="OrthoDB" id="9816424at2"/>
<dbReference type="InterPro" id="IPR032719">
    <property type="entry name" value="WbsX"/>
</dbReference>